<accession>A0ABT0SD14</accession>
<organism evidence="6 7">
    <name type="scientific">Stenotrophomonas mori</name>
    <dbReference type="NCBI Taxonomy" id="2871096"/>
    <lineage>
        <taxon>Bacteria</taxon>
        <taxon>Pseudomonadati</taxon>
        <taxon>Pseudomonadota</taxon>
        <taxon>Gammaproteobacteria</taxon>
        <taxon>Lysobacterales</taxon>
        <taxon>Lysobacteraceae</taxon>
        <taxon>Stenotrophomonas</taxon>
    </lineage>
</organism>
<dbReference type="InterPro" id="IPR013762">
    <property type="entry name" value="Integrase-like_cat_sf"/>
</dbReference>
<evidence type="ECO:0000256" key="2">
    <source>
        <dbReference type="ARBA" id="ARBA00022908"/>
    </source>
</evidence>
<comment type="caution">
    <text evidence="6">The sequence shown here is derived from an EMBL/GenBank/DDBJ whole genome shotgun (WGS) entry which is preliminary data.</text>
</comment>
<dbReference type="InterPro" id="IPR011010">
    <property type="entry name" value="DNA_brk_join_enz"/>
</dbReference>
<feature type="compositionally biased region" description="Basic and acidic residues" evidence="4">
    <location>
        <begin position="589"/>
        <end position="599"/>
    </location>
</feature>
<dbReference type="Gene3D" id="3.30.160.390">
    <property type="entry name" value="Integrase, DNA-binding domain"/>
    <property type="match status" value="1"/>
</dbReference>
<evidence type="ECO:0000313" key="7">
    <source>
        <dbReference type="Proteomes" id="UP001431235"/>
    </source>
</evidence>
<evidence type="ECO:0000313" key="6">
    <source>
        <dbReference type="EMBL" id="MCL7713201.1"/>
    </source>
</evidence>
<dbReference type="Proteomes" id="UP001431235">
    <property type="component" value="Unassembled WGS sequence"/>
</dbReference>
<evidence type="ECO:0000256" key="1">
    <source>
        <dbReference type="ARBA" id="ARBA00008857"/>
    </source>
</evidence>
<feature type="region of interest" description="Disordered" evidence="4">
    <location>
        <begin position="589"/>
        <end position="630"/>
    </location>
</feature>
<sequence>MAKVALKKYRLTQAQLRSLTIAKWPELDQQGNVVIVSNPTGKPYRFVDGTPGAPVGFGFYVGPMGAFYELRIQHNGVRRRLALGSVQELTLARAHELAGAQRHHIRQTGEDPRERVRTEVARQKARGKTVGEALEDYIAHLEDRLARGRAKAGGVEGVKDALARLRRPEVNLADSPIATLTTKDLLAAWNGLRHTCMLQSNRLSPETKAFLTKQGAWWNLRLEDLVRLGLTGKTLARAHAAGLSATEQTMGNASRAVARAIKAERIAASNTGRQQALVHNPFEALADDERYRSSRELAKHYADSKVRNPLGTDDSATGSQTLPTVLKALVGRRDMQNGHNAVGVDYVLLTLLWGTRRSEAAKLRRYESCSPDELDLRLASWAWLAPKPNAKNPTTGLRGSQVFLHDTKNGQFQLLPVAYFAERILRWRFDDSVMKERALTKALAQAQREKDAKKIAHIQWQLANLARWVFPARNPKSKDGHHTDSKAILHNVRLDAGLLDPERGIDIGLTPHDLRRTLGRFAGKLLPGHVVSQLLNHHTDRDERGRMAKVTERYSEQEWPALQEAMAKVEEAIISTSPRVWNILKGPDKQMLDEHRDPPLKLPSRRALGHRSKAHTAGSQSRASQAPGGG</sequence>
<dbReference type="PANTHER" id="PTHR30629:SF2">
    <property type="entry name" value="PROPHAGE INTEGRASE INTS-RELATED"/>
    <property type="match status" value="1"/>
</dbReference>
<comment type="similarity">
    <text evidence="1">Belongs to the 'phage' integrase family.</text>
</comment>
<protein>
    <submittedName>
        <fullName evidence="6">Integrase family protein</fullName>
    </submittedName>
</protein>
<feature type="compositionally biased region" description="Basic and acidic residues" evidence="4">
    <location>
        <begin position="107"/>
        <end position="122"/>
    </location>
</feature>
<dbReference type="InterPro" id="IPR038488">
    <property type="entry name" value="Integrase_DNA-bd_sf"/>
</dbReference>
<keyword evidence="7" id="KW-1185">Reference proteome</keyword>
<feature type="region of interest" description="Disordered" evidence="4">
    <location>
        <begin position="100"/>
        <end position="124"/>
    </location>
</feature>
<evidence type="ECO:0000256" key="3">
    <source>
        <dbReference type="ARBA" id="ARBA00023172"/>
    </source>
</evidence>
<dbReference type="Pfam" id="PF13356">
    <property type="entry name" value="Arm-DNA-bind_3"/>
    <property type="match status" value="1"/>
</dbReference>
<evidence type="ECO:0000256" key="4">
    <source>
        <dbReference type="SAM" id="MobiDB-lite"/>
    </source>
</evidence>
<name>A0ABT0SD14_9GAMM</name>
<proteinExistence type="inferred from homology"/>
<gene>
    <name evidence="6" type="ORF">K5L01_00825</name>
</gene>
<keyword evidence="2" id="KW-0229">DNA integration</keyword>
<dbReference type="InterPro" id="IPR025166">
    <property type="entry name" value="Integrase_DNA_bind_dom"/>
</dbReference>
<dbReference type="RefSeq" id="WP_250061059.1">
    <property type="nucleotide sequence ID" value="NZ_JAIKTS010000001.1"/>
</dbReference>
<evidence type="ECO:0000259" key="5">
    <source>
        <dbReference type="Pfam" id="PF13356"/>
    </source>
</evidence>
<dbReference type="Gene3D" id="1.10.443.10">
    <property type="entry name" value="Intergrase catalytic core"/>
    <property type="match status" value="1"/>
</dbReference>
<feature type="domain" description="Integrase DNA-binding" evidence="5">
    <location>
        <begin position="55"/>
        <end position="117"/>
    </location>
</feature>
<dbReference type="PANTHER" id="PTHR30629">
    <property type="entry name" value="PROPHAGE INTEGRASE"/>
    <property type="match status" value="1"/>
</dbReference>
<keyword evidence="3" id="KW-0233">DNA recombination</keyword>
<reference evidence="6 7" key="1">
    <citation type="submission" date="2021-08" db="EMBL/GenBank/DDBJ databases">
        <title>Novel members of of the genus Stenotrophomonas from differernt environment.</title>
        <authorList>
            <person name="Deng Y."/>
        </authorList>
    </citation>
    <scope>NUCLEOTIDE SEQUENCE [LARGE SCALE GENOMIC DNA]</scope>
    <source>
        <strain evidence="6 7">CPCC 101365</strain>
    </source>
</reference>
<dbReference type="InterPro" id="IPR050808">
    <property type="entry name" value="Phage_Integrase"/>
</dbReference>
<dbReference type="EMBL" id="JAIKTS010000001">
    <property type="protein sequence ID" value="MCL7713201.1"/>
    <property type="molecule type" value="Genomic_DNA"/>
</dbReference>
<feature type="compositionally biased region" description="Basic residues" evidence="4">
    <location>
        <begin position="603"/>
        <end position="614"/>
    </location>
</feature>
<dbReference type="SUPFAM" id="SSF56349">
    <property type="entry name" value="DNA breaking-rejoining enzymes"/>
    <property type="match status" value="1"/>
</dbReference>